<feature type="compositionally biased region" description="Basic and acidic residues" evidence="1">
    <location>
        <begin position="45"/>
        <end position="55"/>
    </location>
</feature>
<organism evidence="2 3">
    <name type="scientific">Homarus americanus</name>
    <name type="common">American lobster</name>
    <dbReference type="NCBI Taxonomy" id="6706"/>
    <lineage>
        <taxon>Eukaryota</taxon>
        <taxon>Metazoa</taxon>
        <taxon>Ecdysozoa</taxon>
        <taxon>Arthropoda</taxon>
        <taxon>Crustacea</taxon>
        <taxon>Multicrustacea</taxon>
        <taxon>Malacostraca</taxon>
        <taxon>Eumalacostraca</taxon>
        <taxon>Eucarida</taxon>
        <taxon>Decapoda</taxon>
        <taxon>Pleocyemata</taxon>
        <taxon>Astacidea</taxon>
        <taxon>Nephropoidea</taxon>
        <taxon>Nephropidae</taxon>
        <taxon>Homarus</taxon>
    </lineage>
</organism>
<comment type="caution">
    <text evidence="2">The sequence shown here is derived from an EMBL/GenBank/DDBJ whole genome shotgun (WGS) entry which is preliminary data.</text>
</comment>
<feature type="compositionally biased region" description="Acidic residues" evidence="1">
    <location>
        <begin position="56"/>
        <end position="66"/>
    </location>
</feature>
<feature type="region of interest" description="Disordered" evidence="1">
    <location>
        <begin position="45"/>
        <end position="66"/>
    </location>
</feature>
<evidence type="ECO:0000256" key="1">
    <source>
        <dbReference type="SAM" id="MobiDB-lite"/>
    </source>
</evidence>
<sequence>MIIDEDVQHIIMLARQVGGEGFDDLQEEEVQEELLGHALEELSEEELVKEQQRHEDEDEEEEGEVDEVPALTVTGINKGLLLCRGTMDYFFDIDPSIERSVNFNRAIKQVPTFYKELLKELKRQVAQPPISMFFLPPSTPSPTPSTPARKPQPPVHAPPPPDSDSDMDNPPPAAPSSDLLLSSASSEAEEENFIFILANPGQLFLTTS</sequence>
<name>A0A8J5K3D2_HOMAM</name>
<feature type="region of interest" description="Disordered" evidence="1">
    <location>
        <begin position="132"/>
        <end position="185"/>
    </location>
</feature>
<keyword evidence="3" id="KW-1185">Reference proteome</keyword>
<reference evidence="2" key="1">
    <citation type="journal article" date="2021" name="Sci. Adv.">
        <title>The American lobster genome reveals insights on longevity, neural, and immune adaptations.</title>
        <authorList>
            <person name="Polinski J.M."/>
            <person name="Zimin A.V."/>
            <person name="Clark K.F."/>
            <person name="Kohn A.B."/>
            <person name="Sadowski N."/>
            <person name="Timp W."/>
            <person name="Ptitsyn A."/>
            <person name="Khanna P."/>
            <person name="Romanova D.Y."/>
            <person name="Williams P."/>
            <person name="Greenwood S.J."/>
            <person name="Moroz L.L."/>
            <person name="Walt D.R."/>
            <person name="Bodnar A.G."/>
        </authorList>
    </citation>
    <scope>NUCLEOTIDE SEQUENCE</scope>
    <source>
        <strain evidence="2">GMGI-L3</strain>
    </source>
</reference>
<accession>A0A8J5K3D2</accession>
<protein>
    <submittedName>
        <fullName evidence="2">Uncharacterized protein</fullName>
    </submittedName>
</protein>
<dbReference type="AlphaFoldDB" id="A0A8J5K3D2"/>
<feature type="compositionally biased region" description="Pro residues" evidence="1">
    <location>
        <begin position="137"/>
        <end position="162"/>
    </location>
</feature>
<evidence type="ECO:0000313" key="3">
    <source>
        <dbReference type="Proteomes" id="UP000747542"/>
    </source>
</evidence>
<feature type="compositionally biased region" description="Low complexity" evidence="1">
    <location>
        <begin position="175"/>
        <end position="185"/>
    </location>
</feature>
<dbReference type="Proteomes" id="UP000747542">
    <property type="component" value="Unassembled WGS sequence"/>
</dbReference>
<evidence type="ECO:0000313" key="2">
    <source>
        <dbReference type="EMBL" id="KAG7164154.1"/>
    </source>
</evidence>
<proteinExistence type="predicted"/>
<dbReference type="EMBL" id="JAHLQT010025553">
    <property type="protein sequence ID" value="KAG7164154.1"/>
    <property type="molecule type" value="Genomic_DNA"/>
</dbReference>
<gene>
    <name evidence="2" type="ORF">Hamer_G014285</name>
</gene>